<dbReference type="InterPro" id="IPR025699">
    <property type="entry name" value="ABC2_memb-like"/>
</dbReference>
<feature type="transmembrane region" description="Helical" evidence="1">
    <location>
        <begin position="149"/>
        <end position="174"/>
    </location>
</feature>
<feature type="transmembrane region" description="Helical" evidence="1">
    <location>
        <begin position="68"/>
        <end position="87"/>
    </location>
</feature>
<proteinExistence type="predicted"/>
<dbReference type="Proteomes" id="UP000741863">
    <property type="component" value="Unassembled WGS sequence"/>
</dbReference>
<keyword evidence="1" id="KW-0472">Membrane</keyword>
<name>A0ABS2P8W1_9BACL</name>
<feature type="transmembrane region" description="Helical" evidence="1">
    <location>
        <begin position="7"/>
        <end position="27"/>
    </location>
</feature>
<dbReference type="EMBL" id="JAFBEC010000002">
    <property type="protein sequence ID" value="MBM7631849.1"/>
    <property type="molecule type" value="Genomic_DNA"/>
</dbReference>
<feature type="transmembrane region" description="Helical" evidence="1">
    <location>
        <begin position="284"/>
        <end position="303"/>
    </location>
</feature>
<feature type="transmembrane region" description="Helical" evidence="1">
    <location>
        <begin position="186"/>
        <end position="205"/>
    </location>
</feature>
<comment type="caution">
    <text evidence="2">The sequence shown here is derived from an EMBL/GenBank/DDBJ whole genome shotgun (WGS) entry which is preliminary data.</text>
</comment>
<reference evidence="2 3" key="1">
    <citation type="submission" date="2021-01" db="EMBL/GenBank/DDBJ databases">
        <title>Genomic Encyclopedia of Type Strains, Phase IV (KMG-IV): sequencing the most valuable type-strain genomes for metagenomic binning, comparative biology and taxonomic classification.</title>
        <authorList>
            <person name="Goeker M."/>
        </authorList>
    </citation>
    <scope>NUCLEOTIDE SEQUENCE [LARGE SCALE GENOMIC DNA]</scope>
    <source>
        <strain evidence="2 3">DSM 25540</strain>
    </source>
</reference>
<feature type="transmembrane region" description="Helical" evidence="1">
    <location>
        <begin position="422"/>
        <end position="441"/>
    </location>
</feature>
<sequence>MFKRDRFLIPIWVIGLVFFSLIVPPTFDEMFTTEQEREAIAETMSNPAMTALVGQGDMDNYTIGAMTAHQMLLLTAVVVGLMSILLMNRHIRTDEEAGRTEMLRALPVGRLATITAAFINVSLVNVLIALLVGFGLYTLNIESMGLEGSLLYGMVLGGTGIAFAGVATVCMQFFENSGGAIGSSIAMLFAFYILRAIGDVNYELLSSLSPLGWVMQSEVFTGNHWWPVLALIITGVCFMVLGGLLSARRDLGSGLLRATPGKTEASNYLLSPFGLAIRLQRTSIFFWALGLFILALSYGSVFGDLEAFFEGNDMLQQMLVGDHAQSIAEQFLPMILMVISILATVPPMMNVHRLYIEEKKNRVEHLLSRAVSRPQILLSYVTIATLNGLILLSLSAIGMWSAISIVMDDPLSLSTLYQATMVYYPAMLLMVGLSTVVIGLTPKLKIVLWLYLLYAFIVLYLGNLLDLPDWMGYLTPFGHVPKIPIEEISVLPLLVISGLSLLLFIIGFIGYRKRDIEG</sequence>
<dbReference type="Pfam" id="PF13346">
    <property type="entry name" value="ABC2_membrane_5"/>
    <property type="match status" value="1"/>
</dbReference>
<feature type="transmembrane region" description="Helical" evidence="1">
    <location>
        <begin position="331"/>
        <end position="356"/>
    </location>
</feature>
<feature type="transmembrane region" description="Helical" evidence="1">
    <location>
        <begin position="377"/>
        <end position="402"/>
    </location>
</feature>
<feature type="transmembrane region" description="Helical" evidence="1">
    <location>
        <begin position="488"/>
        <end position="511"/>
    </location>
</feature>
<keyword evidence="1" id="KW-0812">Transmembrane</keyword>
<feature type="transmembrane region" description="Helical" evidence="1">
    <location>
        <begin position="225"/>
        <end position="247"/>
    </location>
</feature>
<keyword evidence="3" id="KW-1185">Reference proteome</keyword>
<evidence type="ECO:0000313" key="2">
    <source>
        <dbReference type="EMBL" id="MBM7631849.1"/>
    </source>
</evidence>
<feature type="transmembrane region" description="Helical" evidence="1">
    <location>
        <begin position="108"/>
        <end position="137"/>
    </location>
</feature>
<dbReference type="RefSeq" id="WP_239575218.1">
    <property type="nucleotide sequence ID" value="NZ_JAFBEC010000002.1"/>
</dbReference>
<keyword evidence="1" id="KW-1133">Transmembrane helix</keyword>
<evidence type="ECO:0000256" key="1">
    <source>
        <dbReference type="SAM" id="Phobius"/>
    </source>
</evidence>
<organism evidence="2 3">
    <name type="scientific">Geomicrobium sediminis</name>
    <dbReference type="NCBI Taxonomy" id="1347788"/>
    <lineage>
        <taxon>Bacteria</taxon>
        <taxon>Bacillati</taxon>
        <taxon>Bacillota</taxon>
        <taxon>Bacilli</taxon>
        <taxon>Bacillales</taxon>
        <taxon>Geomicrobium</taxon>
    </lineage>
</organism>
<evidence type="ECO:0000313" key="3">
    <source>
        <dbReference type="Proteomes" id="UP000741863"/>
    </source>
</evidence>
<protein>
    <submittedName>
        <fullName evidence="2">ABC-2 type transport system permease protein</fullName>
    </submittedName>
</protein>
<gene>
    <name evidence="2" type="ORF">JOD17_000941</name>
</gene>
<accession>A0ABS2P8W1</accession>
<feature type="transmembrane region" description="Helical" evidence="1">
    <location>
        <begin position="448"/>
        <end position="468"/>
    </location>
</feature>